<gene>
    <name evidence="2" type="ORF">CSA56_15550</name>
</gene>
<keyword evidence="1" id="KW-0472">Membrane</keyword>
<feature type="transmembrane region" description="Helical" evidence="1">
    <location>
        <begin position="21"/>
        <end position="48"/>
    </location>
</feature>
<dbReference type="AlphaFoldDB" id="A0A2G6KBS4"/>
<dbReference type="Pfam" id="PF02810">
    <property type="entry name" value="SEC-C"/>
    <property type="match status" value="1"/>
</dbReference>
<organism evidence="2 3">
    <name type="scientific">candidate division KSB3 bacterium</name>
    <dbReference type="NCBI Taxonomy" id="2044937"/>
    <lineage>
        <taxon>Bacteria</taxon>
        <taxon>candidate division KSB3</taxon>
    </lineage>
</organism>
<evidence type="ECO:0000313" key="3">
    <source>
        <dbReference type="Proteomes" id="UP000230821"/>
    </source>
</evidence>
<dbReference type="EMBL" id="PDSK01000114">
    <property type="protein sequence ID" value="PIE32422.1"/>
    <property type="molecule type" value="Genomic_DNA"/>
</dbReference>
<proteinExistence type="predicted"/>
<name>A0A2G6KBS4_9BACT</name>
<comment type="caution">
    <text evidence="2">The sequence shown here is derived from an EMBL/GenBank/DDBJ whole genome shotgun (WGS) entry which is preliminary data.</text>
</comment>
<accession>A0A2G6KBS4</accession>
<dbReference type="InterPro" id="IPR004027">
    <property type="entry name" value="SEC_C_motif"/>
</dbReference>
<protein>
    <submittedName>
        <fullName evidence="2">Uncharacterized protein</fullName>
    </submittedName>
</protein>
<keyword evidence="1" id="KW-1133">Transmembrane helix</keyword>
<reference evidence="2 3" key="1">
    <citation type="submission" date="2017-10" db="EMBL/GenBank/DDBJ databases">
        <title>Novel microbial diversity and functional potential in the marine mammal oral microbiome.</title>
        <authorList>
            <person name="Dudek N.K."/>
            <person name="Sun C.L."/>
            <person name="Burstein D."/>
            <person name="Kantor R.S."/>
            <person name="Aliaga Goltsman D.S."/>
            <person name="Bik E.M."/>
            <person name="Thomas B.C."/>
            <person name="Banfield J.F."/>
            <person name="Relman D.A."/>
        </authorList>
    </citation>
    <scope>NUCLEOTIDE SEQUENCE [LARGE SCALE GENOMIC DNA]</scope>
    <source>
        <strain evidence="2">DOLJORAL78_47_16</strain>
    </source>
</reference>
<evidence type="ECO:0000313" key="2">
    <source>
        <dbReference type="EMBL" id="PIE32422.1"/>
    </source>
</evidence>
<keyword evidence="1" id="KW-0812">Transmembrane</keyword>
<dbReference type="Gene3D" id="3.10.450.50">
    <property type="match status" value="1"/>
</dbReference>
<evidence type="ECO:0000256" key="1">
    <source>
        <dbReference type="SAM" id="Phobius"/>
    </source>
</evidence>
<feature type="transmembrane region" description="Helical" evidence="1">
    <location>
        <begin position="60"/>
        <end position="84"/>
    </location>
</feature>
<dbReference type="Proteomes" id="UP000230821">
    <property type="component" value="Unassembled WGS sequence"/>
</dbReference>
<dbReference type="SUPFAM" id="SSF103642">
    <property type="entry name" value="Sec-C motif"/>
    <property type="match status" value="1"/>
</dbReference>
<sequence length="167" mass="18567">MEFMGTHNMMKRYSSLISSGVLTLLVIGGVLLGVSAGVVSLGYLLFYVSKTLFHHDIMRVSHYVFVVLAIGCSAGLAIPILLLARNIQQSAESFSMLQFEDDGEDDGDLDEREFEESESNEELNEFLKNLHKTRNIGPFIPSPRTMDDLCPCGSGLKYKDCCGKFWS</sequence>